<dbReference type="Pfam" id="PF01636">
    <property type="entry name" value="APH"/>
    <property type="match status" value="1"/>
</dbReference>
<feature type="domain" description="Aminoglycoside phosphotransferase" evidence="1">
    <location>
        <begin position="85"/>
        <end position="178"/>
    </location>
</feature>
<dbReference type="PANTHER" id="PTHR21310:SF40">
    <property type="entry name" value="AMINOGLYCOSIDE PHOSPHOTRANSFERASE DOMAIN-CONTAINING PROTEIN-RELATED"/>
    <property type="match status" value="1"/>
</dbReference>
<dbReference type="SUPFAM" id="SSF56112">
    <property type="entry name" value="Protein kinase-like (PK-like)"/>
    <property type="match status" value="1"/>
</dbReference>
<dbReference type="InterPro" id="IPR011009">
    <property type="entry name" value="Kinase-like_dom_sf"/>
</dbReference>
<dbReference type="PANTHER" id="PTHR21310">
    <property type="entry name" value="AMINOGLYCOSIDE PHOSPHOTRANSFERASE-RELATED-RELATED"/>
    <property type="match status" value="1"/>
</dbReference>
<accession>A0A1G6VSP3</accession>
<dbReference type="InterPro" id="IPR051678">
    <property type="entry name" value="AGP_Transferase"/>
</dbReference>
<keyword evidence="2" id="KW-0808">Transferase</keyword>
<evidence type="ECO:0000259" key="1">
    <source>
        <dbReference type="Pfam" id="PF01636"/>
    </source>
</evidence>
<keyword evidence="3" id="KW-1185">Reference proteome</keyword>
<dbReference type="GO" id="GO:0016740">
    <property type="term" value="F:transferase activity"/>
    <property type="evidence" value="ECO:0007669"/>
    <property type="project" value="UniProtKB-KW"/>
</dbReference>
<gene>
    <name evidence="2" type="ORF">SAMN05216270_105109</name>
</gene>
<dbReference type="OrthoDB" id="9797603at2"/>
<dbReference type="Gene3D" id="3.90.1200.10">
    <property type="match status" value="1"/>
</dbReference>
<evidence type="ECO:0000313" key="3">
    <source>
        <dbReference type="Proteomes" id="UP000198949"/>
    </source>
</evidence>
<dbReference type="Proteomes" id="UP000198949">
    <property type="component" value="Unassembled WGS sequence"/>
</dbReference>
<reference evidence="3" key="1">
    <citation type="submission" date="2016-10" db="EMBL/GenBank/DDBJ databases">
        <authorList>
            <person name="Varghese N."/>
            <person name="Submissions S."/>
        </authorList>
    </citation>
    <scope>NUCLEOTIDE SEQUENCE [LARGE SCALE GENOMIC DNA]</scope>
    <source>
        <strain evidence="3">CGMCC 4.3516</strain>
    </source>
</reference>
<proteinExistence type="predicted"/>
<evidence type="ECO:0000313" key="2">
    <source>
        <dbReference type="EMBL" id="SDD56598.1"/>
    </source>
</evidence>
<dbReference type="EMBL" id="FNAD01000005">
    <property type="protein sequence ID" value="SDD56598.1"/>
    <property type="molecule type" value="Genomic_DNA"/>
</dbReference>
<name>A0A1G6VSP3_9ACTN</name>
<dbReference type="RefSeq" id="WP_091033129.1">
    <property type="nucleotide sequence ID" value="NZ_FNAD01000005.1"/>
</dbReference>
<dbReference type="STRING" id="58114.SAMN05216270_105109"/>
<sequence length="220" mass="22923">MELIGGGRASQVFALGERKVLRRSGFDVSGEARLMRHLHQAGFPVPEVLAVDGGDLTMRRLHGRTLGAEVVGGGLGADGASAVLLDLHDRLHEIDAPAWLPTEARGIELGGKGTPKVLHLDLHPENVIVTDEGPYLIDWTNAAAGEPEIDLAVSWAVLVGIDPDALGEGAAALAGLLNAFARRTTADALAIAVAYRRADPNVDAAEADRLGEASDAARVG</sequence>
<dbReference type="AlphaFoldDB" id="A0A1G6VSP3"/>
<organism evidence="2 3">
    <name type="scientific">Glycomyces harbinensis</name>
    <dbReference type="NCBI Taxonomy" id="58114"/>
    <lineage>
        <taxon>Bacteria</taxon>
        <taxon>Bacillati</taxon>
        <taxon>Actinomycetota</taxon>
        <taxon>Actinomycetes</taxon>
        <taxon>Glycomycetales</taxon>
        <taxon>Glycomycetaceae</taxon>
        <taxon>Glycomyces</taxon>
    </lineage>
</organism>
<dbReference type="InterPro" id="IPR002575">
    <property type="entry name" value="Aminoglycoside_PTrfase"/>
</dbReference>
<protein>
    <submittedName>
        <fullName evidence="2">Phosphotransferase enzyme family protein</fullName>
    </submittedName>
</protein>